<evidence type="ECO:0000256" key="1">
    <source>
        <dbReference type="ARBA" id="ARBA00023172"/>
    </source>
</evidence>
<dbReference type="GO" id="GO:0003677">
    <property type="term" value="F:DNA binding"/>
    <property type="evidence" value="ECO:0007669"/>
    <property type="project" value="InterPro"/>
</dbReference>
<gene>
    <name evidence="2" type="ORF">SAMN05216466_1059</name>
</gene>
<protein>
    <recommendedName>
        <fullName evidence="4">Phage integrase family protein</fullName>
    </recommendedName>
</protein>
<dbReference type="AlphaFoldDB" id="A0A1G7WSR8"/>
<proteinExistence type="predicted"/>
<dbReference type="Proteomes" id="UP000199706">
    <property type="component" value="Unassembled WGS sequence"/>
</dbReference>
<evidence type="ECO:0008006" key="4">
    <source>
        <dbReference type="Google" id="ProtNLM"/>
    </source>
</evidence>
<keyword evidence="1" id="KW-0233">DNA recombination</keyword>
<dbReference type="InterPro" id="IPR013762">
    <property type="entry name" value="Integrase-like_cat_sf"/>
</dbReference>
<dbReference type="GO" id="GO:0006310">
    <property type="term" value="P:DNA recombination"/>
    <property type="evidence" value="ECO:0007669"/>
    <property type="project" value="UniProtKB-KW"/>
</dbReference>
<sequence>MATFRIHTTKRAIVKTLSPVVTLGSPWVESRSWLGTALGYISDYSISQPIDYGTAHWIRAVIPLLSRAKLALCQAPMNDLSDQLVISILIAIEGDIQECSRWANNSKAIACSAIRHLLKLPGGRTKEGTAISDLMDRCPQRLKRQIRKIPQHKPSLPWPPETPTRDLEVLAVDELRTTLTGYSRACEKEFEDYHDLCRLQDQLEINLEHSSAIPYPESREKFRYYLYNKKQHKLDLNDVASLLAIYRITPIRTGFKNGYGVQLVVPSADRLPKLPLLDQYCLSSTLAPWFYARQRLPNAVLTAAFILLLTRSGWNIASVATLETSGLKPSPTNIKSIQAAKTRTDDDTPVFVVEQYDMALRDALSLLVWNLDQLKAIGLVPEDETRLWFGWQRDNYKTPFNPISVGRQKSFRRRFDIQHTPLSELRNANAQFEYLESGDIEAVRQLLGHKDLKTTCDYLDGSVTFKMHEVMILRFQLELDHTLQFLADEKTPSARPKNLKFVRTELLVPTGDGGLCDDPCDSPSPTIPKGQSCDGLWCHAFGRCKHYQLVVTKESLCDAVRTFRFYCDRWAHLVEENPTRFASVHIPRLIFLLLVLKLAREAEPDLLEQAISCTVKGCGPA</sequence>
<organism evidence="2 3">
    <name type="scientific">Paraburkholderia phenazinium</name>
    <dbReference type="NCBI Taxonomy" id="60549"/>
    <lineage>
        <taxon>Bacteria</taxon>
        <taxon>Pseudomonadati</taxon>
        <taxon>Pseudomonadota</taxon>
        <taxon>Betaproteobacteria</taxon>
        <taxon>Burkholderiales</taxon>
        <taxon>Burkholderiaceae</taxon>
        <taxon>Paraburkholderia</taxon>
    </lineage>
</organism>
<dbReference type="InterPro" id="IPR011010">
    <property type="entry name" value="DNA_brk_join_enz"/>
</dbReference>
<accession>A0A1G7WSR8</accession>
<evidence type="ECO:0000313" key="3">
    <source>
        <dbReference type="Proteomes" id="UP000199706"/>
    </source>
</evidence>
<dbReference type="GO" id="GO:0015074">
    <property type="term" value="P:DNA integration"/>
    <property type="evidence" value="ECO:0007669"/>
    <property type="project" value="InterPro"/>
</dbReference>
<name>A0A1G7WSR8_9BURK</name>
<dbReference type="EMBL" id="FNCJ01000005">
    <property type="protein sequence ID" value="SDG74290.1"/>
    <property type="molecule type" value="Genomic_DNA"/>
</dbReference>
<dbReference type="SUPFAM" id="SSF56349">
    <property type="entry name" value="DNA breaking-rejoining enzymes"/>
    <property type="match status" value="1"/>
</dbReference>
<reference evidence="2 3" key="1">
    <citation type="submission" date="2016-10" db="EMBL/GenBank/DDBJ databases">
        <authorList>
            <person name="de Groot N.N."/>
        </authorList>
    </citation>
    <scope>NUCLEOTIDE SEQUENCE [LARGE SCALE GENOMIC DNA]</scope>
    <source>
        <strain evidence="2 3">LMG 2247</strain>
    </source>
</reference>
<evidence type="ECO:0000313" key="2">
    <source>
        <dbReference type="EMBL" id="SDG74290.1"/>
    </source>
</evidence>
<dbReference type="Gene3D" id="1.10.443.10">
    <property type="entry name" value="Intergrase catalytic core"/>
    <property type="match status" value="1"/>
</dbReference>